<dbReference type="AlphaFoldDB" id="A0A8T2U0P6"/>
<dbReference type="InterPro" id="IPR005804">
    <property type="entry name" value="FA_desaturase_dom"/>
</dbReference>
<evidence type="ECO:0000313" key="10">
    <source>
        <dbReference type="EMBL" id="KAH7427486.1"/>
    </source>
</evidence>
<dbReference type="Pfam" id="PF00487">
    <property type="entry name" value="FA_desaturase"/>
    <property type="match status" value="1"/>
</dbReference>
<evidence type="ECO:0000256" key="3">
    <source>
        <dbReference type="ARBA" id="ARBA00009295"/>
    </source>
</evidence>
<reference evidence="10" key="1">
    <citation type="submission" date="2021-08" db="EMBL/GenBank/DDBJ databases">
        <title>WGS assembly of Ceratopteris richardii.</title>
        <authorList>
            <person name="Marchant D.B."/>
            <person name="Chen G."/>
            <person name="Jenkins J."/>
            <person name="Shu S."/>
            <person name="Leebens-Mack J."/>
            <person name="Grimwood J."/>
            <person name="Schmutz J."/>
            <person name="Soltis P."/>
            <person name="Soltis D."/>
            <person name="Chen Z.-H."/>
        </authorList>
    </citation>
    <scope>NUCLEOTIDE SEQUENCE</scope>
    <source>
        <strain evidence="10">Whitten #5841</strain>
        <tissue evidence="10">Leaf</tissue>
    </source>
</reference>
<comment type="subcellular location">
    <subcellularLocation>
        <location evidence="1">Membrane</location>
    </subcellularLocation>
</comment>
<keyword evidence="7" id="KW-0812">Transmembrane</keyword>
<organism evidence="10 11">
    <name type="scientific">Ceratopteris richardii</name>
    <name type="common">Triangle waterfern</name>
    <dbReference type="NCBI Taxonomy" id="49495"/>
    <lineage>
        <taxon>Eukaryota</taxon>
        <taxon>Viridiplantae</taxon>
        <taxon>Streptophyta</taxon>
        <taxon>Embryophyta</taxon>
        <taxon>Tracheophyta</taxon>
        <taxon>Polypodiopsida</taxon>
        <taxon>Polypodiidae</taxon>
        <taxon>Polypodiales</taxon>
        <taxon>Pteridineae</taxon>
        <taxon>Pteridaceae</taxon>
        <taxon>Parkerioideae</taxon>
        <taxon>Ceratopteris</taxon>
    </lineage>
</organism>
<keyword evidence="5 7" id="KW-0472">Membrane</keyword>
<dbReference type="GO" id="GO:0006629">
    <property type="term" value="P:lipid metabolic process"/>
    <property type="evidence" value="ECO:0007669"/>
    <property type="project" value="InterPro"/>
</dbReference>
<name>A0A8T2U0P6_CERRI</name>
<dbReference type="PROSITE" id="PS51257">
    <property type="entry name" value="PROKAR_LIPOPROTEIN"/>
    <property type="match status" value="1"/>
</dbReference>
<feature type="domain" description="Fatty acid desaturase" evidence="8">
    <location>
        <begin position="121"/>
        <end position="373"/>
    </location>
</feature>
<comment type="caution">
    <text evidence="10">The sequence shown here is derived from an EMBL/GenBank/DDBJ whole genome shotgun (WGS) entry which is preliminary data.</text>
</comment>
<evidence type="ECO:0000256" key="1">
    <source>
        <dbReference type="ARBA" id="ARBA00004370"/>
    </source>
</evidence>
<feature type="transmembrane region" description="Helical" evidence="7">
    <location>
        <begin position="93"/>
        <end position="115"/>
    </location>
</feature>
<feature type="transmembrane region" description="Helical" evidence="7">
    <location>
        <begin position="282"/>
        <end position="300"/>
    </location>
</feature>
<dbReference type="Pfam" id="PF11960">
    <property type="entry name" value="DUF3474"/>
    <property type="match status" value="1"/>
</dbReference>
<feature type="region of interest" description="Disordered" evidence="6">
    <location>
        <begin position="33"/>
        <end position="53"/>
    </location>
</feature>
<dbReference type="InterPro" id="IPR021863">
    <property type="entry name" value="FAS_N"/>
</dbReference>
<feature type="transmembrane region" description="Helical" evidence="7">
    <location>
        <begin position="121"/>
        <end position="141"/>
    </location>
</feature>
<dbReference type="OrthoDB" id="1461976at2759"/>
<sequence>MHDPPKFPISSSSMSSCTASFCSTDMEEERYASKKRVTSDAQHDLRTDHTSVEKQSEEMENFGGFYPAARPPFTLAQLKDAIPKHCFHKNTGVSLLFFFKDVCMVAFLMSLASLLDTYTPLHYPLYWLLQGMLLFSTFLIGHDCGHGSFSDNMFVNHLVGHLAHTFVLVPYHGWRISHINHHQNHGHADKDEAWHPITEKLYRSMSHRQKLFRYSPLALLSFPIYLWTRTPGKTGSHFHPNSPLFKRIERKDVMISTACWVAMLLILLALCWLFGATWIVKLYLLPYLVSVAWLGGVTYLQHHGYKHKIPWYRGKEWSYIRGGLSTVDRDLGAVNGLMHSIGTHVVHHLFPQIPHYHLVEATKAIEPILGNYYREPEKSGALPLHLLRTLVTSLQEDHYVDDEGNVVFYKSGKS</sequence>
<keyword evidence="7" id="KW-1133">Transmembrane helix</keyword>
<comment type="similarity">
    <text evidence="3">Belongs to the fatty acid desaturase type 1 family.</text>
</comment>
<protein>
    <recommendedName>
        <fullName evidence="12">Omega-3 fatty acid desaturase</fullName>
    </recommendedName>
</protein>
<evidence type="ECO:0008006" key="12">
    <source>
        <dbReference type="Google" id="ProtNLM"/>
    </source>
</evidence>
<keyword evidence="11" id="KW-1185">Reference proteome</keyword>
<dbReference type="GO" id="GO:0016020">
    <property type="term" value="C:membrane"/>
    <property type="evidence" value="ECO:0007669"/>
    <property type="project" value="UniProtKB-SubCell"/>
</dbReference>
<dbReference type="Proteomes" id="UP000825935">
    <property type="component" value="Chromosome 10"/>
</dbReference>
<evidence type="ECO:0000256" key="7">
    <source>
        <dbReference type="SAM" id="Phobius"/>
    </source>
</evidence>
<evidence type="ECO:0000259" key="8">
    <source>
        <dbReference type="Pfam" id="PF00487"/>
    </source>
</evidence>
<proteinExistence type="inferred from homology"/>
<evidence type="ECO:0000313" key="11">
    <source>
        <dbReference type="Proteomes" id="UP000825935"/>
    </source>
</evidence>
<evidence type="ECO:0000256" key="2">
    <source>
        <dbReference type="ARBA" id="ARBA00005189"/>
    </source>
</evidence>
<feature type="transmembrane region" description="Helical" evidence="7">
    <location>
        <begin position="253"/>
        <end position="276"/>
    </location>
</feature>
<accession>A0A8T2U0P6</accession>
<dbReference type="CDD" id="cd03507">
    <property type="entry name" value="Delta12-FADS-like"/>
    <property type="match status" value="1"/>
</dbReference>
<dbReference type="PANTHER" id="PTHR32100">
    <property type="entry name" value="OMEGA-6 FATTY ACID DESATURASE, CHLOROPLASTIC"/>
    <property type="match status" value="1"/>
</dbReference>
<dbReference type="InterPro" id="IPR012171">
    <property type="entry name" value="Fatty_acid_desaturase"/>
</dbReference>
<gene>
    <name evidence="10" type="ORF">KP509_10G046300</name>
</gene>
<evidence type="ECO:0000256" key="5">
    <source>
        <dbReference type="ARBA" id="ARBA00023136"/>
    </source>
</evidence>
<comment type="pathway">
    <text evidence="2">Lipid metabolism.</text>
</comment>
<evidence type="ECO:0000259" key="9">
    <source>
        <dbReference type="Pfam" id="PF11960"/>
    </source>
</evidence>
<evidence type="ECO:0000256" key="4">
    <source>
        <dbReference type="ARBA" id="ARBA00023002"/>
    </source>
</evidence>
<dbReference type="EMBL" id="CM035415">
    <property type="protein sequence ID" value="KAH7427486.1"/>
    <property type="molecule type" value="Genomic_DNA"/>
</dbReference>
<feature type="transmembrane region" description="Helical" evidence="7">
    <location>
        <begin position="211"/>
        <end position="228"/>
    </location>
</feature>
<dbReference type="GO" id="GO:0016717">
    <property type="term" value="F:oxidoreductase activity, acting on paired donors, with oxidation of a pair of donors resulting in the reduction of molecular oxygen to two molecules of water"/>
    <property type="evidence" value="ECO:0007669"/>
    <property type="project" value="InterPro"/>
</dbReference>
<evidence type="ECO:0000256" key="6">
    <source>
        <dbReference type="SAM" id="MobiDB-lite"/>
    </source>
</evidence>
<keyword evidence="4" id="KW-0560">Oxidoreductase</keyword>
<feature type="domain" description="Fatty acid desaturase N-terminal" evidence="9">
    <location>
        <begin position="38"/>
        <end position="107"/>
    </location>
</feature>